<protein>
    <submittedName>
        <fullName evidence="2">Unplaced genomic scaffold scaffold_275, whole genome shotgun sequence</fullName>
    </submittedName>
</protein>
<organism evidence="2 3">
    <name type="scientific">Pisolithus microcarpus 441</name>
    <dbReference type="NCBI Taxonomy" id="765257"/>
    <lineage>
        <taxon>Eukaryota</taxon>
        <taxon>Fungi</taxon>
        <taxon>Dikarya</taxon>
        <taxon>Basidiomycota</taxon>
        <taxon>Agaricomycotina</taxon>
        <taxon>Agaricomycetes</taxon>
        <taxon>Agaricomycetidae</taxon>
        <taxon>Boletales</taxon>
        <taxon>Sclerodermatineae</taxon>
        <taxon>Pisolithaceae</taxon>
        <taxon>Pisolithus</taxon>
    </lineage>
</organism>
<feature type="compositionally biased region" description="Polar residues" evidence="1">
    <location>
        <begin position="79"/>
        <end position="89"/>
    </location>
</feature>
<sequence>MFSALVFSLPRRWGSLKGVGVRVGTLGGGSGGLGKAFRIPAILALRGLIFSLIVIGSTSVLSPKPTRGVLGTPIPQASPGGTSQVYHPS</sequence>
<name>A0A0C9YV65_9AGAM</name>
<dbReference type="OrthoDB" id="10613422at2759"/>
<reference evidence="3" key="2">
    <citation type="submission" date="2015-01" db="EMBL/GenBank/DDBJ databases">
        <title>Evolutionary Origins and Diversification of the Mycorrhizal Mutualists.</title>
        <authorList>
            <consortium name="DOE Joint Genome Institute"/>
            <consortium name="Mycorrhizal Genomics Consortium"/>
            <person name="Kohler A."/>
            <person name="Kuo A."/>
            <person name="Nagy L.G."/>
            <person name="Floudas D."/>
            <person name="Copeland A."/>
            <person name="Barry K.W."/>
            <person name="Cichocki N."/>
            <person name="Veneault-Fourrey C."/>
            <person name="LaButti K."/>
            <person name="Lindquist E.A."/>
            <person name="Lipzen A."/>
            <person name="Lundell T."/>
            <person name="Morin E."/>
            <person name="Murat C."/>
            <person name="Riley R."/>
            <person name="Ohm R."/>
            <person name="Sun H."/>
            <person name="Tunlid A."/>
            <person name="Henrissat B."/>
            <person name="Grigoriev I.V."/>
            <person name="Hibbett D.S."/>
            <person name="Martin F."/>
        </authorList>
    </citation>
    <scope>NUCLEOTIDE SEQUENCE [LARGE SCALE GENOMIC DNA]</scope>
    <source>
        <strain evidence="3">441</strain>
    </source>
</reference>
<dbReference type="AlphaFoldDB" id="A0A0C9YV65"/>
<reference evidence="2 3" key="1">
    <citation type="submission" date="2014-04" db="EMBL/GenBank/DDBJ databases">
        <authorList>
            <consortium name="DOE Joint Genome Institute"/>
            <person name="Kuo A."/>
            <person name="Kohler A."/>
            <person name="Costa M.D."/>
            <person name="Nagy L.G."/>
            <person name="Floudas D."/>
            <person name="Copeland A."/>
            <person name="Barry K.W."/>
            <person name="Cichocki N."/>
            <person name="Veneault-Fourrey C."/>
            <person name="LaButti K."/>
            <person name="Lindquist E.A."/>
            <person name="Lipzen A."/>
            <person name="Lundell T."/>
            <person name="Morin E."/>
            <person name="Murat C."/>
            <person name="Sun H."/>
            <person name="Tunlid A."/>
            <person name="Henrissat B."/>
            <person name="Grigoriev I.V."/>
            <person name="Hibbett D.S."/>
            <person name="Martin F."/>
            <person name="Nordberg H.P."/>
            <person name="Cantor M.N."/>
            <person name="Hua S.X."/>
        </authorList>
    </citation>
    <scope>NUCLEOTIDE SEQUENCE [LARGE SCALE GENOMIC DNA]</scope>
    <source>
        <strain evidence="2 3">441</strain>
    </source>
</reference>
<keyword evidence="3" id="KW-1185">Reference proteome</keyword>
<feature type="region of interest" description="Disordered" evidence="1">
    <location>
        <begin position="64"/>
        <end position="89"/>
    </location>
</feature>
<dbReference type="EMBL" id="KN833959">
    <property type="protein sequence ID" value="KIK14042.1"/>
    <property type="molecule type" value="Genomic_DNA"/>
</dbReference>
<dbReference type="HOGENOM" id="CLU_2455582_0_0_1"/>
<proteinExistence type="predicted"/>
<evidence type="ECO:0000313" key="2">
    <source>
        <dbReference type="EMBL" id="KIK14042.1"/>
    </source>
</evidence>
<dbReference type="Proteomes" id="UP000054018">
    <property type="component" value="Unassembled WGS sequence"/>
</dbReference>
<evidence type="ECO:0000256" key="1">
    <source>
        <dbReference type="SAM" id="MobiDB-lite"/>
    </source>
</evidence>
<evidence type="ECO:0000313" key="3">
    <source>
        <dbReference type="Proteomes" id="UP000054018"/>
    </source>
</evidence>
<gene>
    <name evidence="2" type="ORF">PISMIDRAFT_364700</name>
</gene>
<accession>A0A0C9YV65</accession>